<evidence type="ECO:0000313" key="3">
    <source>
        <dbReference type="EMBL" id="MDA7416283.1"/>
    </source>
</evidence>
<dbReference type="PANTHER" id="PTHR10672:SF3">
    <property type="entry name" value="PROTEIN HU-LI TAI SHAO"/>
    <property type="match status" value="1"/>
</dbReference>
<dbReference type="EMBL" id="JAQIPB010000002">
    <property type="protein sequence ID" value="MDA7416283.1"/>
    <property type="molecule type" value="Genomic_DNA"/>
</dbReference>
<evidence type="ECO:0000259" key="2">
    <source>
        <dbReference type="SMART" id="SM01007"/>
    </source>
</evidence>
<dbReference type="SMART" id="SM01007">
    <property type="entry name" value="Aldolase_II"/>
    <property type="match status" value="1"/>
</dbReference>
<reference evidence="3" key="1">
    <citation type="submission" date="2023-01" db="EMBL/GenBank/DDBJ databases">
        <title>Xenophilus mangrovi sp. nov., isolated from soil of Mangrove nature reserve.</title>
        <authorList>
            <person name="Xu S."/>
            <person name="Liu Z."/>
            <person name="Xu Y."/>
        </authorList>
    </citation>
    <scope>NUCLEOTIDE SEQUENCE</scope>
    <source>
        <strain evidence="3">YW8</strain>
    </source>
</reference>
<dbReference type="InterPro" id="IPR036409">
    <property type="entry name" value="Aldolase_II/adducin_N_sf"/>
</dbReference>
<dbReference type="GO" id="GO:0051015">
    <property type="term" value="F:actin filament binding"/>
    <property type="evidence" value="ECO:0007669"/>
    <property type="project" value="TreeGrafter"/>
</dbReference>
<dbReference type="GO" id="GO:0005856">
    <property type="term" value="C:cytoskeleton"/>
    <property type="evidence" value="ECO:0007669"/>
    <property type="project" value="TreeGrafter"/>
</dbReference>
<dbReference type="InterPro" id="IPR051017">
    <property type="entry name" value="Aldolase-II_Adducin_sf"/>
</dbReference>
<dbReference type="Proteomes" id="UP001212602">
    <property type="component" value="Unassembled WGS sequence"/>
</dbReference>
<name>A0AAE3N7G1_9BURK</name>
<dbReference type="AlphaFoldDB" id="A0AAE3N7G1"/>
<dbReference type="Pfam" id="PF00596">
    <property type="entry name" value="Aldolase_II"/>
    <property type="match status" value="1"/>
</dbReference>
<dbReference type="PANTHER" id="PTHR10672">
    <property type="entry name" value="ADDUCIN"/>
    <property type="match status" value="1"/>
</dbReference>
<evidence type="ECO:0000313" key="4">
    <source>
        <dbReference type="Proteomes" id="UP001212602"/>
    </source>
</evidence>
<comment type="caution">
    <text evidence="3">The sequence shown here is derived from an EMBL/GenBank/DDBJ whole genome shotgun (WGS) entry which is preliminary data.</text>
</comment>
<sequence>MTMGDEEWAQVLEERRRSVRQQVDAQEWAAREDLAACYRLAVHYRMTDMIYNHISLRVPGRHDQFLINAFGLMYSEVSASNLIKVDIEGRLLEDTPLEANPAGFIIHAAVHKARPDVDCVFHTHTRAGVAVSAQQGGLLPISQHAMRFHNRVGYHDYEGIALDLDEQQRLVRDIGPHKALILRNHGLLTAGASVREAFEEMYYLELACQIQLDAMAGGVPLVMPPAAVCEHAAQQFAGSNSYIRNRDWQALRRMLDQQAPGYRD</sequence>
<dbReference type="Gene3D" id="3.40.225.10">
    <property type="entry name" value="Class II aldolase/adducin N-terminal domain"/>
    <property type="match status" value="1"/>
</dbReference>
<dbReference type="NCBIfam" id="NF005451">
    <property type="entry name" value="PRK07044.1"/>
    <property type="match status" value="1"/>
</dbReference>
<dbReference type="RefSeq" id="WP_271427509.1">
    <property type="nucleotide sequence ID" value="NZ_JAQIPB010000002.1"/>
</dbReference>
<protein>
    <submittedName>
        <fullName evidence="3">Class II aldolase/adducin family protein</fullName>
    </submittedName>
</protein>
<organism evidence="3 4">
    <name type="scientific">Xenophilus arseniciresistens</name>
    <dbReference type="NCBI Taxonomy" id="1283306"/>
    <lineage>
        <taxon>Bacteria</taxon>
        <taxon>Pseudomonadati</taxon>
        <taxon>Pseudomonadota</taxon>
        <taxon>Betaproteobacteria</taxon>
        <taxon>Burkholderiales</taxon>
        <taxon>Comamonadaceae</taxon>
        <taxon>Xenophilus</taxon>
    </lineage>
</organism>
<dbReference type="SUPFAM" id="SSF53639">
    <property type="entry name" value="AraD/HMP-PK domain-like"/>
    <property type="match status" value="1"/>
</dbReference>
<dbReference type="InterPro" id="IPR001303">
    <property type="entry name" value="Aldolase_II/adducin_N"/>
</dbReference>
<feature type="domain" description="Class II aldolase/adducin N-terminal" evidence="2">
    <location>
        <begin position="32"/>
        <end position="212"/>
    </location>
</feature>
<comment type="similarity">
    <text evidence="1">Belongs to the aldolase class II family.</text>
</comment>
<gene>
    <name evidence="3" type="ORF">PGB34_07890</name>
</gene>
<accession>A0AAE3N7G1</accession>
<proteinExistence type="inferred from homology"/>
<keyword evidence="4" id="KW-1185">Reference proteome</keyword>
<evidence type="ECO:0000256" key="1">
    <source>
        <dbReference type="ARBA" id="ARBA00037961"/>
    </source>
</evidence>